<dbReference type="FunFam" id="3.40.50.300:FF:000151">
    <property type="entry name" value="Lipopolysaccharide ABC transporter ATP-binding protein"/>
    <property type="match status" value="1"/>
</dbReference>
<dbReference type="PROSITE" id="PS50893">
    <property type="entry name" value="ABC_TRANSPORTER_2"/>
    <property type="match status" value="1"/>
</dbReference>
<evidence type="ECO:0000313" key="5">
    <source>
        <dbReference type="EMBL" id="PZV86467.1"/>
    </source>
</evidence>
<dbReference type="SMART" id="SM00382">
    <property type="entry name" value="AAA"/>
    <property type="match status" value="1"/>
</dbReference>
<evidence type="ECO:0000256" key="1">
    <source>
        <dbReference type="ARBA" id="ARBA00022448"/>
    </source>
</evidence>
<accession>A0A326S9C6</accession>
<dbReference type="InterPro" id="IPR003593">
    <property type="entry name" value="AAA+_ATPase"/>
</dbReference>
<dbReference type="EMBL" id="QKTX01000002">
    <property type="protein sequence ID" value="PZV86467.1"/>
    <property type="molecule type" value="Genomic_DNA"/>
</dbReference>
<dbReference type="NCBIfam" id="TIGR04406">
    <property type="entry name" value="LPS_export_lptB"/>
    <property type="match status" value="1"/>
</dbReference>
<dbReference type="Proteomes" id="UP000248917">
    <property type="component" value="Unassembled WGS sequence"/>
</dbReference>
<protein>
    <submittedName>
        <fullName evidence="5">Lipopolysaccharide export system ATP-binding protein</fullName>
    </submittedName>
</protein>
<dbReference type="CDD" id="cd03218">
    <property type="entry name" value="ABC_YhbG"/>
    <property type="match status" value="1"/>
</dbReference>
<name>A0A326S9C6_9BACT</name>
<dbReference type="Gene3D" id="3.40.50.300">
    <property type="entry name" value="P-loop containing nucleotide triphosphate hydrolases"/>
    <property type="match status" value="1"/>
</dbReference>
<dbReference type="GO" id="GO:0005524">
    <property type="term" value="F:ATP binding"/>
    <property type="evidence" value="ECO:0007669"/>
    <property type="project" value="UniProtKB-KW"/>
</dbReference>
<dbReference type="GO" id="GO:0055085">
    <property type="term" value="P:transmembrane transport"/>
    <property type="evidence" value="ECO:0007669"/>
    <property type="project" value="InterPro"/>
</dbReference>
<evidence type="ECO:0000256" key="2">
    <source>
        <dbReference type="ARBA" id="ARBA00022741"/>
    </source>
</evidence>
<comment type="caution">
    <text evidence="5">The sequence shown here is derived from an EMBL/GenBank/DDBJ whole genome shotgun (WGS) entry which is preliminary data.</text>
</comment>
<sequence length="244" mass="27341">MLRAEHLVKIYKGRRVVNDISVQVEQGEIVGLLGPNGAGKTTSFYMIVGLIQPNEGKIFLENQEITSLPMYKRAKLGIGYLAQEASVFRKLSVEENILAVLEMTNLPKAQQKEKVEMLLEEFSLTHVRKNLGMVLSGGERRRTEIARALAVDPKFVLLDEPFAGVDPIAVEEIQTIVAKLKTKNIGILITDHNVNETLSITDRAYLMFEGRLLKAGTAEELAADEQVRRVYLGSQFELKRKVFT</sequence>
<dbReference type="GO" id="GO:0043190">
    <property type="term" value="C:ATP-binding cassette (ABC) transporter complex"/>
    <property type="evidence" value="ECO:0007669"/>
    <property type="project" value="InterPro"/>
</dbReference>
<organism evidence="5 6">
    <name type="scientific">Algoriphagus aquaeductus</name>
    <dbReference type="NCBI Taxonomy" id="475299"/>
    <lineage>
        <taxon>Bacteria</taxon>
        <taxon>Pseudomonadati</taxon>
        <taxon>Bacteroidota</taxon>
        <taxon>Cytophagia</taxon>
        <taxon>Cytophagales</taxon>
        <taxon>Cyclobacteriaceae</taxon>
        <taxon>Algoriphagus</taxon>
    </lineage>
</organism>
<reference evidence="5 6" key="1">
    <citation type="submission" date="2018-06" db="EMBL/GenBank/DDBJ databases">
        <title>Genomic Encyclopedia of Archaeal and Bacterial Type Strains, Phase II (KMG-II): from individual species to whole genera.</title>
        <authorList>
            <person name="Goeker M."/>
        </authorList>
    </citation>
    <scope>NUCLEOTIDE SEQUENCE [LARGE SCALE GENOMIC DNA]</scope>
    <source>
        <strain evidence="5 6">T4</strain>
    </source>
</reference>
<dbReference type="PANTHER" id="PTHR45772">
    <property type="entry name" value="CONSERVED COMPONENT OF ABC TRANSPORTER FOR NATURAL AMINO ACIDS-RELATED"/>
    <property type="match status" value="1"/>
</dbReference>
<feature type="domain" description="ABC transporter" evidence="4">
    <location>
        <begin position="2"/>
        <end position="234"/>
    </location>
</feature>
<keyword evidence="6" id="KW-1185">Reference proteome</keyword>
<evidence type="ECO:0000313" key="6">
    <source>
        <dbReference type="Proteomes" id="UP000248917"/>
    </source>
</evidence>
<evidence type="ECO:0000259" key="4">
    <source>
        <dbReference type="PROSITE" id="PS50893"/>
    </source>
</evidence>
<dbReference type="InterPro" id="IPR003439">
    <property type="entry name" value="ABC_transporter-like_ATP-bd"/>
</dbReference>
<keyword evidence="3 5" id="KW-0067">ATP-binding</keyword>
<proteinExistence type="predicted"/>
<gene>
    <name evidence="5" type="ORF">CLV31_102367</name>
</gene>
<dbReference type="GO" id="GO:0016887">
    <property type="term" value="F:ATP hydrolysis activity"/>
    <property type="evidence" value="ECO:0007669"/>
    <property type="project" value="InterPro"/>
</dbReference>
<dbReference type="InterPro" id="IPR030921">
    <property type="entry name" value="LPS_export_LptB"/>
</dbReference>
<evidence type="ECO:0000256" key="3">
    <source>
        <dbReference type="ARBA" id="ARBA00022840"/>
    </source>
</evidence>
<dbReference type="InterPro" id="IPR051120">
    <property type="entry name" value="ABC_AA/LPS_Transport"/>
</dbReference>
<dbReference type="PANTHER" id="PTHR45772:SF10">
    <property type="entry name" value="LIPOPOLYSACCHARIDE EXPORT SYSTEM ATP-BINDING PROTEIN LPTB"/>
    <property type="match status" value="1"/>
</dbReference>
<dbReference type="InterPro" id="IPR027417">
    <property type="entry name" value="P-loop_NTPase"/>
</dbReference>
<dbReference type="Pfam" id="PF00005">
    <property type="entry name" value="ABC_tran"/>
    <property type="match status" value="1"/>
</dbReference>
<dbReference type="SUPFAM" id="SSF52540">
    <property type="entry name" value="P-loop containing nucleoside triphosphate hydrolases"/>
    <property type="match status" value="1"/>
</dbReference>
<dbReference type="AlphaFoldDB" id="A0A326S9C6"/>
<keyword evidence="2" id="KW-0547">Nucleotide-binding</keyword>
<keyword evidence="1" id="KW-0813">Transport</keyword>